<dbReference type="SUPFAM" id="SSF56112">
    <property type="entry name" value="Protein kinase-like (PK-like)"/>
    <property type="match status" value="1"/>
</dbReference>
<protein>
    <recommendedName>
        <fullName evidence="2">Protein kinase domain-containing protein</fullName>
    </recommendedName>
</protein>
<keyword evidence="1" id="KW-0547">Nucleotide-binding</keyword>
<reference evidence="3 4" key="1">
    <citation type="journal article" date="2017" name="Gigascience">
        <title>Draft genome of the honey bee ectoparasitic mite, Tropilaelaps mercedesae, is shaped by the parasitic life history.</title>
        <authorList>
            <person name="Dong X."/>
            <person name="Armstrong S.D."/>
            <person name="Xia D."/>
            <person name="Makepeace B.L."/>
            <person name="Darby A.C."/>
            <person name="Kadowaki T."/>
        </authorList>
    </citation>
    <scope>NUCLEOTIDE SEQUENCE [LARGE SCALE GENOMIC DNA]</scope>
    <source>
        <strain evidence="3">Wuxi-XJTLU</strain>
    </source>
</reference>
<dbReference type="GO" id="GO:0004672">
    <property type="term" value="F:protein kinase activity"/>
    <property type="evidence" value="ECO:0007669"/>
    <property type="project" value="InterPro"/>
</dbReference>
<accession>A0A1V9XA94</accession>
<feature type="domain" description="Protein kinase" evidence="2">
    <location>
        <begin position="45"/>
        <end position="136"/>
    </location>
</feature>
<evidence type="ECO:0000256" key="1">
    <source>
        <dbReference type="PROSITE-ProRule" id="PRU10141"/>
    </source>
</evidence>
<dbReference type="InterPro" id="IPR000719">
    <property type="entry name" value="Prot_kinase_dom"/>
</dbReference>
<comment type="caution">
    <text evidence="3">The sequence shown here is derived from an EMBL/GenBank/DDBJ whole genome shotgun (WGS) entry which is preliminary data.</text>
</comment>
<dbReference type="EMBL" id="MNPL01018008">
    <property type="protein sequence ID" value="OQR70288.1"/>
    <property type="molecule type" value="Genomic_DNA"/>
</dbReference>
<dbReference type="Pfam" id="PF00069">
    <property type="entry name" value="Pkinase"/>
    <property type="match status" value="1"/>
</dbReference>
<dbReference type="InterPro" id="IPR017441">
    <property type="entry name" value="Protein_kinase_ATP_BS"/>
</dbReference>
<organism evidence="3 4">
    <name type="scientific">Tropilaelaps mercedesae</name>
    <dbReference type="NCBI Taxonomy" id="418985"/>
    <lineage>
        <taxon>Eukaryota</taxon>
        <taxon>Metazoa</taxon>
        <taxon>Ecdysozoa</taxon>
        <taxon>Arthropoda</taxon>
        <taxon>Chelicerata</taxon>
        <taxon>Arachnida</taxon>
        <taxon>Acari</taxon>
        <taxon>Parasitiformes</taxon>
        <taxon>Mesostigmata</taxon>
        <taxon>Gamasina</taxon>
        <taxon>Dermanyssoidea</taxon>
        <taxon>Laelapidae</taxon>
        <taxon>Tropilaelaps</taxon>
    </lineage>
</organism>
<dbReference type="GO" id="GO:0005524">
    <property type="term" value="F:ATP binding"/>
    <property type="evidence" value="ECO:0007669"/>
    <property type="project" value="UniProtKB-UniRule"/>
</dbReference>
<feature type="non-terminal residue" evidence="3">
    <location>
        <position position="1"/>
    </location>
</feature>
<dbReference type="PROSITE" id="PS00107">
    <property type="entry name" value="PROTEIN_KINASE_ATP"/>
    <property type="match status" value="1"/>
</dbReference>
<dbReference type="Gene3D" id="3.30.200.20">
    <property type="entry name" value="Phosphorylase Kinase, domain 1"/>
    <property type="match status" value="1"/>
</dbReference>
<evidence type="ECO:0000313" key="3">
    <source>
        <dbReference type="EMBL" id="OQR70288.1"/>
    </source>
</evidence>
<evidence type="ECO:0000313" key="4">
    <source>
        <dbReference type="Proteomes" id="UP000192247"/>
    </source>
</evidence>
<dbReference type="InterPro" id="IPR011009">
    <property type="entry name" value="Kinase-like_dom_sf"/>
</dbReference>
<feature type="binding site" evidence="1">
    <location>
        <position position="74"/>
    </location>
    <ligand>
        <name>ATP</name>
        <dbReference type="ChEBI" id="CHEBI:30616"/>
    </ligand>
</feature>
<dbReference type="AlphaFoldDB" id="A0A1V9XA94"/>
<gene>
    <name evidence="3" type="ORF">BIW11_11725</name>
</gene>
<proteinExistence type="predicted"/>
<dbReference type="PANTHER" id="PTHR46538">
    <property type="entry name" value="PROTEIN KINASE DOMAIN-CONTAINING PROTEIN"/>
    <property type="match status" value="1"/>
</dbReference>
<keyword evidence="4" id="KW-1185">Reference proteome</keyword>
<dbReference type="STRING" id="418985.A0A1V9XA94"/>
<evidence type="ECO:0000259" key="2">
    <source>
        <dbReference type="PROSITE" id="PS50011"/>
    </source>
</evidence>
<dbReference type="PROSITE" id="PS50011">
    <property type="entry name" value="PROTEIN_KINASE_DOM"/>
    <property type="match status" value="1"/>
</dbReference>
<sequence length="136" mass="15437">ERNMSFFSNIKKIFSLNANSASAQDAKRRKLSHNIRYETNPLDFWELIGELGDGAFGKVHKARHKETGVLAAAKVCKLDSDEDLEDFTVEVDILSECRHPNIVELKEAFLHDQELWVSRVLCTRFIGINVDADVCS</sequence>
<dbReference type="Proteomes" id="UP000192247">
    <property type="component" value="Unassembled WGS sequence"/>
</dbReference>
<name>A0A1V9XA94_9ACAR</name>
<dbReference type="PANTHER" id="PTHR46538:SF3">
    <property type="entry name" value="PROTEIN KINASE DOMAIN-CONTAINING PROTEIN"/>
    <property type="match status" value="1"/>
</dbReference>
<dbReference type="InterPro" id="IPR051585">
    <property type="entry name" value="STE20_Ser/Thr_Kinases"/>
</dbReference>
<dbReference type="OrthoDB" id="6506126at2759"/>
<keyword evidence="1" id="KW-0067">ATP-binding</keyword>
<dbReference type="InParanoid" id="A0A1V9XA94"/>